<dbReference type="EMBL" id="JACSQM010000004">
    <property type="protein sequence ID" value="MBD7964785.1"/>
    <property type="molecule type" value="Genomic_DNA"/>
</dbReference>
<accession>A0ABR8SMY6</accession>
<dbReference type="Proteomes" id="UP000603641">
    <property type="component" value="Unassembled WGS sequence"/>
</dbReference>
<dbReference type="SUPFAM" id="SSF52540">
    <property type="entry name" value="P-loop containing nucleoside triphosphate hydrolases"/>
    <property type="match status" value="1"/>
</dbReference>
<sequence length="207" mass="23260">MDQTELQGRVIILNGTPRSGKSSIASVIQNNFEGVWMNIGVDRIMDMTPEKFQPSIGLRPGGERPDLEPLIQKLYLAMYKSIVAYSLEGLNVVVDIGHHDGYSVKRKFLNQAAKILNSTPTWLIGVRCPIDTVMKRRIESWKKGYTPDGKVPTPVALWQQLVHEPGLYDLEVDTSLLTSEECAAQVYERVYQGPPPRALQNIQNLKL</sequence>
<dbReference type="PIRSF" id="PIRSF007531">
    <property type="entry name" value="CPT"/>
    <property type="match status" value="1"/>
</dbReference>
<keyword evidence="2" id="KW-1185">Reference proteome</keyword>
<organism evidence="1 2">
    <name type="scientific">Fictibacillus norfolkensis</name>
    <dbReference type="NCBI Taxonomy" id="2762233"/>
    <lineage>
        <taxon>Bacteria</taxon>
        <taxon>Bacillati</taxon>
        <taxon>Bacillota</taxon>
        <taxon>Bacilli</taxon>
        <taxon>Bacillales</taxon>
        <taxon>Fictibacillaceae</taxon>
        <taxon>Fictibacillus</taxon>
    </lineage>
</organism>
<name>A0ABR8SMY6_9BACL</name>
<protein>
    <submittedName>
        <fullName evidence="1">Chloramphenicol phosphotransferase</fullName>
    </submittedName>
</protein>
<dbReference type="RefSeq" id="WP_191754040.1">
    <property type="nucleotide sequence ID" value="NZ_JACSQM010000004.1"/>
</dbReference>
<evidence type="ECO:0000313" key="1">
    <source>
        <dbReference type="EMBL" id="MBD7964785.1"/>
    </source>
</evidence>
<dbReference type="Gene3D" id="3.40.50.300">
    <property type="entry name" value="P-loop containing nucleotide triphosphate hydrolases"/>
    <property type="match status" value="1"/>
</dbReference>
<evidence type="ECO:0000313" key="2">
    <source>
        <dbReference type="Proteomes" id="UP000603641"/>
    </source>
</evidence>
<dbReference type="InterPro" id="IPR012853">
    <property type="entry name" value="CPT"/>
</dbReference>
<dbReference type="Pfam" id="PF07931">
    <property type="entry name" value="CPT"/>
    <property type="match status" value="1"/>
</dbReference>
<dbReference type="InterPro" id="IPR027417">
    <property type="entry name" value="P-loop_NTPase"/>
</dbReference>
<reference evidence="1 2" key="1">
    <citation type="submission" date="2020-08" db="EMBL/GenBank/DDBJ databases">
        <title>A Genomic Blueprint of the Chicken Gut Microbiome.</title>
        <authorList>
            <person name="Gilroy R."/>
            <person name="Ravi A."/>
            <person name="Getino M."/>
            <person name="Pursley I."/>
            <person name="Horton D.L."/>
            <person name="Alikhan N.-F."/>
            <person name="Baker D."/>
            <person name="Gharbi K."/>
            <person name="Hall N."/>
            <person name="Watson M."/>
            <person name="Adriaenssens E.M."/>
            <person name="Foster-Nyarko E."/>
            <person name="Jarju S."/>
            <person name="Secka A."/>
            <person name="Antonio M."/>
            <person name="Oren A."/>
            <person name="Chaudhuri R."/>
            <person name="La Ragione R.M."/>
            <person name="Hildebrand F."/>
            <person name="Pallen M.J."/>
        </authorList>
    </citation>
    <scope>NUCLEOTIDE SEQUENCE [LARGE SCALE GENOMIC DNA]</scope>
    <source>
        <strain evidence="1 2">Sa2CUA10</strain>
    </source>
</reference>
<comment type="caution">
    <text evidence="1">The sequence shown here is derived from an EMBL/GenBank/DDBJ whole genome shotgun (WGS) entry which is preliminary data.</text>
</comment>
<proteinExistence type="predicted"/>
<gene>
    <name evidence="1" type="ORF">H9648_12040</name>
</gene>